<comment type="caution">
    <text evidence="2">The sequence shown here is derived from an EMBL/GenBank/DDBJ whole genome shotgun (WGS) entry which is preliminary data.</text>
</comment>
<accession>A0A1F8EJL6</accession>
<protein>
    <recommendedName>
        <fullName evidence="4">GWxTD domain-containing protein</fullName>
    </recommendedName>
</protein>
<gene>
    <name evidence="2" type="ORF">A2650_02465</name>
</gene>
<feature type="chain" id="PRO_5009535348" description="GWxTD domain-containing protein" evidence="1">
    <location>
        <begin position="24"/>
        <end position="414"/>
    </location>
</feature>
<proteinExistence type="predicted"/>
<dbReference type="NCBIfam" id="TIGR04514">
    <property type="entry name" value="GWxTD_dom"/>
    <property type="match status" value="1"/>
</dbReference>
<feature type="signal peptide" evidence="1">
    <location>
        <begin position="1"/>
        <end position="23"/>
    </location>
</feature>
<dbReference type="Proteomes" id="UP000177117">
    <property type="component" value="Unassembled WGS sequence"/>
</dbReference>
<dbReference type="AlphaFoldDB" id="A0A1F8EJL6"/>
<reference evidence="2 3" key="1">
    <citation type="journal article" date="2016" name="Nat. Commun.">
        <title>Thousands of microbial genomes shed light on interconnected biogeochemical processes in an aquifer system.</title>
        <authorList>
            <person name="Anantharaman K."/>
            <person name="Brown C.T."/>
            <person name="Hug L.A."/>
            <person name="Sharon I."/>
            <person name="Castelle C.J."/>
            <person name="Probst A.J."/>
            <person name="Thomas B.C."/>
            <person name="Singh A."/>
            <person name="Wilkins M.J."/>
            <person name="Karaoz U."/>
            <person name="Brodie E.L."/>
            <person name="Williams K.H."/>
            <person name="Hubbard S.S."/>
            <person name="Banfield J.F."/>
        </authorList>
    </citation>
    <scope>NUCLEOTIDE SEQUENCE [LARGE SCALE GENOMIC DNA]</scope>
</reference>
<dbReference type="InterPro" id="IPR030959">
    <property type="entry name" value="GWxTD_dom"/>
</dbReference>
<organism evidence="2 3">
    <name type="scientific">Candidatus Yanofskybacteria bacterium RIFCSPHIGHO2_01_FULL_41_53</name>
    <dbReference type="NCBI Taxonomy" id="1802663"/>
    <lineage>
        <taxon>Bacteria</taxon>
        <taxon>Candidatus Yanofskyibacteriota</taxon>
    </lineage>
</organism>
<evidence type="ECO:0000313" key="3">
    <source>
        <dbReference type="Proteomes" id="UP000177117"/>
    </source>
</evidence>
<dbReference type="EMBL" id="MGJD01000025">
    <property type="protein sequence ID" value="OGN00226.1"/>
    <property type="molecule type" value="Genomic_DNA"/>
</dbReference>
<evidence type="ECO:0000313" key="2">
    <source>
        <dbReference type="EMBL" id="OGN00226.1"/>
    </source>
</evidence>
<keyword evidence="1" id="KW-0732">Signal</keyword>
<sequence length="414" mass="48456">MTRRLIFFALMVSAFFSVSIVEAAPSDKNCTSQDADAKKYCNDFMEKYGFFVTNPELKDLKSRHTLKSIEEFEADFWKKRDTDPNTSDNEFKILIDRRLLEIQTEILTVDFDIPGTLFSSTGGLKGDMAHVYLFYGMPHIKRRLSGNQYMADLMTWYYFDENGRVLFRFLFINKLGRVLLFDRHNFSFEYRLEALSMNINPTVYELQIILDYLFMRDPENLFYASVVEFSYYSDMTLSKALDPPDPISLIAERTKPLDFGQSNIPKDKEFIYGKFKSFIGANLAINGDKTNKISMELMVLYSGMDWEVIKDRGRGNFDLRISFQNKVTRAISEFEVRFSFEIDLAKIKANPDSYFRIELDDLKNYRNTNDPENPEGTLKDITASIEPGDYVVNIDLRDTYTRKYMSWQEHIIKK</sequence>
<evidence type="ECO:0008006" key="4">
    <source>
        <dbReference type="Google" id="ProtNLM"/>
    </source>
</evidence>
<name>A0A1F8EJL6_9BACT</name>
<evidence type="ECO:0000256" key="1">
    <source>
        <dbReference type="SAM" id="SignalP"/>
    </source>
</evidence>